<dbReference type="STRING" id="1284197.S8C5U6"/>
<dbReference type="PANTHER" id="PTHR10416">
    <property type="entry name" value="DNA POLYMERASE DELTA SUBUNIT 2"/>
    <property type="match status" value="1"/>
</dbReference>
<dbReference type="Gene3D" id="3.60.21.50">
    <property type="match status" value="1"/>
</dbReference>
<dbReference type="CDD" id="cd11058">
    <property type="entry name" value="CYP60B-like"/>
    <property type="match status" value="1"/>
</dbReference>
<dbReference type="InterPro" id="IPR024826">
    <property type="entry name" value="DNA_pol_delta/II_ssu"/>
</dbReference>
<feature type="binding site" description="axial binding residue" evidence="12">
    <location>
        <position position="434"/>
    </location>
    <ligand>
        <name>heme</name>
        <dbReference type="ChEBI" id="CHEBI:30413"/>
    </ligand>
    <ligandPart>
        <name>Fe</name>
        <dbReference type="ChEBI" id="CHEBI:18248"/>
    </ligandPart>
</feature>
<dbReference type="InterPro" id="IPR001128">
    <property type="entry name" value="Cyt_P450"/>
</dbReference>
<dbReference type="Pfam" id="PF00067">
    <property type="entry name" value="p450"/>
    <property type="match status" value="1"/>
</dbReference>
<keyword evidence="10" id="KW-0539">Nucleus</keyword>
<dbReference type="CDD" id="cd07387">
    <property type="entry name" value="MPP_PolD2_C"/>
    <property type="match status" value="1"/>
</dbReference>
<dbReference type="Gene3D" id="1.10.630.10">
    <property type="entry name" value="Cytochrome P450"/>
    <property type="match status" value="1"/>
</dbReference>
<feature type="domain" description="DNA polymerase alpha/delta/epsilon subunit B" evidence="13">
    <location>
        <begin position="653"/>
        <end position="879"/>
    </location>
</feature>
<accession>S8C5U6</accession>
<proteinExistence type="inferred from homology"/>
<dbReference type="InterPro" id="IPR041863">
    <property type="entry name" value="PolD2_C"/>
</dbReference>
<dbReference type="GO" id="GO:0004497">
    <property type="term" value="F:monooxygenase activity"/>
    <property type="evidence" value="ECO:0007669"/>
    <property type="project" value="InterPro"/>
</dbReference>
<keyword evidence="4" id="KW-0808">Transferase</keyword>
<dbReference type="InterPro" id="IPR036396">
    <property type="entry name" value="Cyt_P450_sf"/>
</dbReference>
<evidence type="ECO:0000256" key="7">
    <source>
        <dbReference type="ARBA" id="ARBA00022723"/>
    </source>
</evidence>
<dbReference type="Proteomes" id="UP000015100">
    <property type="component" value="Unassembled WGS sequence"/>
</dbReference>
<keyword evidence="6" id="KW-0235">DNA replication</keyword>
<evidence type="ECO:0000256" key="3">
    <source>
        <dbReference type="ARBA" id="ARBA00012417"/>
    </source>
</evidence>
<dbReference type="GO" id="GO:0016705">
    <property type="term" value="F:oxidoreductase activity, acting on paired donors, with incorporation or reduction of molecular oxygen"/>
    <property type="evidence" value="ECO:0007669"/>
    <property type="project" value="InterPro"/>
</dbReference>
<feature type="domain" description="DNA polymerase delta subunit OB-fold" evidence="14">
    <location>
        <begin position="493"/>
        <end position="628"/>
    </location>
</feature>
<keyword evidence="5" id="KW-0548">Nucleotidyltransferase</keyword>
<evidence type="ECO:0000313" key="16">
    <source>
        <dbReference type="Proteomes" id="UP000015100"/>
    </source>
</evidence>
<dbReference type="eggNOG" id="KOG0158">
    <property type="taxonomic scope" value="Eukaryota"/>
</dbReference>
<dbReference type="InterPro" id="IPR002401">
    <property type="entry name" value="Cyt_P450_E_grp-I"/>
</dbReference>
<dbReference type="GO" id="GO:0003677">
    <property type="term" value="F:DNA binding"/>
    <property type="evidence" value="ECO:0007669"/>
    <property type="project" value="InterPro"/>
</dbReference>
<evidence type="ECO:0000256" key="2">
    <source>
        <dbReference type="ARBA" id="ARBA00006035"/>
    </source>
</evidence>
<keyword evidence="16" id="KW-1185">Reference proteome</keyword>
<keyword evidence="8" id="KW-0239">DNA-directed DNA polymerase</keyword>
<dbReference type="GO" id="GO:0006273">
    <property type="term" value="P:lagging strand elongation"/>
    <property type="evidence" value="ECO:0007669"/>
    <property type="project" value="UniProtKB-ARBA"/>
</dbReference>
<evidence type="ECO:0000256" key="5">
    <source>
        <dbReference type="ARBA" id="ARBA00022695"/>
    </source>
</evidence>
<protein>
    <recommendedName>
        <fullName evidence="3">DNA-directed DNA polymerase</fullName>
        <ecNumber evidence="3">2.7.7.7</ecNumber>
    </recommendedName>
</protein>
<comment type="catalytic activity">
    <reaction evidence="11">
        <text>DNA(n) + a 2'-deoxyribonucleoside 5'-triphosphate = DNA(n+1) + diphosphate</text>
        <dbReference type="Rhea" id="RHEA:22508"/>
        <dbReference type="Rhea" id="RHEA-COMP:17339"/>
        <dbReference type="Rhea" id="RHEA-COMP:17340"/>
        <dbReference type="ChEBI" id="CHEBI:33019"/>
        <dbReference type="ChEBI" id="CHEBI:61560"/>
        <dbReference type="ChEBI" id="CHEBI:173112"/>
        <dbReference type="EC" id="2.7.7.7"/>
    </reaction>
</comment>
<dbReference type="PROSITE" id="PS00086">
    <property type="entry name" value="CYTOCHROME_P450"/>
    <property type="match status" value="1"/>
</dbReference>
<evidence type="ECO:0000256" key="11">
    <source>
        <dbReference type="ARBA" id="ARBA00049244"/>
    </source>
</evidence>
<comment type="similarity">
    <text evidence="2">Belongs to the DNA polymerase delta/II small subunit family.</text>
</comment>
<evidence type="ECO:0000259" key="14">
    <source>
        <dbReference type="Pfam" id="PF18018"/>
    </source>
</evidence>
<dbReference type="HOGENOM" id="CLU_315212_0_0_1"/>
<dbReference type="EMBL" id="AQGS01000089">
    <property type="protein sequence ID" value="EPS43072.1"/>
    <property type="molecule type" value="Genomic_DNA"/>
</dbReference>
<dbReference type="InterPro" id="IPR007185">
    <property type="entry name" value="DNA_pol_a/d/e_bsu"/>
</dbReference>
<reference evidence="15 16" key="1">
    <citation type="journal article" date="2013" name="PLoS Genet.">
        <title>Genomic mechanisms accounting for the adaptation to parasitism in nematode-trapping fungi.</title>
        <authorList>
            <person name="Meerupati T."/>
            <person name="Andersson K.M."/>
            <person name="Friman E."/>
            <person name="Kumar D."/>
            <person name="Tunlid A."/>
            <person name="Ahren D."/>
        </authorList>
    </citation>
    <scope>NUCLEOTIDE SEQUENCE [LARGE SCALE GENOMIC DNA]</scope>
    <source>
        <strain evidence="15 16">CBS 200.50</strain>
    </source>
</reference>
<dbReference type="GO" id="GO:0043625">
    <property type="term" value="C:delta DNA polymerase complex"/>
    <property type="evidence" value="ECO:0007669"/>
    <property type="project" value="TreeGrafter"/>
</dbReference>
<dbReference type="InterPro" id="IPR017972">
    <property type="entry name" value="Cyt_P450_CS"/>
</dbReference>
<dbReference type="Gene3D" id="2.40.50.430">
    <property type="match status" value="1"/>
</dbReference>
<dbReference type="Pfam" id="PF18018">
    <property type="entry name" value="DNA_pol_D_N"/>
    <property type="match status" value="1"/>
</dbReference>
<dbReference type="SUPFAM" id="SSF48264">
    <property type="entry name" value="Cytochrome P450"/>
    <property type="match status" value="1"/>
</dbReference>
<evidence type="ECO:0000256" key="9">
    <source>
        <dbReference type="ARBA" id="ARBA00023004"/>
    </source>
</evidence>
<keyword evidence="7 12" id="KW-0479">Metal-binding</keyword>
<evidence type="ECO:0000259" key="13">
    <source>
        <dbReference type="Pfam" id="PF04042"/>
    </source>
</evidence>
<sequence>MYFTWSGLCLWVLGAAGTTFIANSTYNIYFHPLRHFPGPLRYRASRLAWAVDWWRGRLHRKVLALHLQYGPVVRIAPDELSFSDPAAWKEIYGHRSNKSAELIKDPRFYRVVEQQPPSILNADKDLHTSLRRGLAHGFSNKSLRDQEGIIRGYVDQLMRELGEKAKTSSSINMTNWYSWVTLDIIGDLALGQSLGCMDIGKRDSTWGGILFGSNFQNAVMVGVRYLRLGFLSIFVILWIISSLTKKAKMLHAALDKRIRGDERPDLIEGLMQKVKAGELDIGTLLTTSATLLVAGTETTATLLCGVTYLLLTNPTCLERLIKEVRSSFHSEEDITFASVQQLSYMLACLNEALRMYPPISSGLPRIVPKGGMTICGEFVPEKTTVSAGHYVIYHHPKHWTSPSEFHPERFLGDSKFLNDKLDALQPFSLGPRDCIGRNLAYAEMKVIFARILFSFDMSLAPESSRWLYHQKSYMLWDKPDLNFEIEGHSYQTQYVDIYFLRLTQLKPIVEAAGRERWDDMEINGETVRRVDRVLDVRQGELCWVSGTVYMDMPLKPNVLEDISRDHFISAPPPRQKYRDFNKDEIMLEDESGRLRLVGGTIMQQGLVTGCIISVMGTETASGEFEVVDLILPELAPQPERSLSKAVPDKKRYVALASGLNITGNIHESIETHLLVEYLLGESGSPEDQSKSSSISRLILAGNSLADPQSQAVEEAAAAAGPSRTKAKKYGYDAAAYNAKPTTTLDTILSDLCTSISVTLMPGETDPANVSLPQQKMHPTMFPSTKYFTGSSFIPATNPYSCEIDDVKFLGTSGQTVDDIFKYVDGEDRLDMMEKTLRWRHVAPTAPDTLWCYPFQDADQFIISTCPHVYFVGNQPEFGTRLVYGSNDQIVRLIMVPKFSETGELVLVDLDTLECELVNFKAKAALPT</sequence>
<comment type="subcellular location">
    <subcellularLocation>
        <location evidence="1">Nucleus</location>
    </subcellularLocation>
</comment>
<gene>
    <name evidence="15" type="ORF">H072_2918</name>
</gene>
<dbReference type="PRINTS" id="PR00463">
    <property type="entry name" value="EP450I"/>
</dbReference>
<dbReference type="GO" id="GO:0005506">
    <property type="term" value="F:iron ion binding"/>
    <property type="evidence" value="ECO:0007669"/>
    <property type="project" value="InterPro"/>
</dbReference>
<dbReference type="FunFam" id="2.40.50.430:FF:000002">
    <property type="entry name" value="DNA polymerase delta subunit"/>
    <property type="match status" value="1"/>
</dbReference>
<dbReference type="GO" id="GO:0003887">
    <property type="term" value="F:DNA-directed DNA polymerase activity"/>
    <property type="evidence" value="ECO:0007669"/>
    <property type="project" value="UniProtKB-KW"/>
</dbReference>
<evidence type="ECO:0000256" key="8">
    <source>
        <dbReference type="ARBA" id="ARBA00022932"/>
    </source>
</evidence>
<evidence type="ECO:0000313" key="15">
    <source>
        <dbReference type="EMBL" id="EPS43072.1"/>
    </source>
</evidence>
<dbReference type="GO" id="GO:0006281">
    <property type="term" value="P:DNA repair"/>
    <property type="evidence" value="ECO:0007669"/>
    <property type="project" value="UniProtKB-ARBA"/>
</dbReference>
<comment type="cofactor">
    <cofactor evidence="12">
        <name>heme</name>
        <dbReference type="ChEBI" id="CHEBI:30413"/>
    </cofactor>
</comment>
<dbReference type="eggNOG" id="KOG2732">
    <property type="taxonomic scope" value="Eukaryota"/>
</dbReference>
<evidence type="ECO:0000256" key="10">
    <source>
        <dbReference type="ARBA" id="ARBA00023242"/>
    </source>
</evidence>
<evidence type="ECO:0000256" key="4">
    <source>
        <dbReference type="ARBA" id="ARBA00022679"/>
    </source>
</evidence>
<keyword evidence="12" id="KW-0349">Heme</keyword>
<dbReference type="PRINTS" id="PR00385">
    <property type="entry name" value="P450"/>
</dbReference>
<dbReference type="EC" id="2.7.7.7" evidence="3"/>
<comment type="caution">
    <text evidence="15">The sequence shown here is derived from an EMBL/GenBank/DDBJ whole genome shotgun (WGS) entry which is preliminary data.</text>
</comment>
<name>S8C5U6_DACHA</name>
<dbReference type="PANTHER" id="PTHR10416:SF0">
    <property type="entry name" value="DNA POLYMERASE DELTA SUBUNIT 2"/>
    <property type="match status" value="1"/>
</dbReference>
<organism evidence="15 16">
    <name type="scientific">Dactylellina haptotyla (strain CBS 200.50)</name>
    <name type="common">Nematode-trapping fungus</name>
    <name type="synonym">Monacrosporium haptotylum</name>
    <dbReference type="NCBI Taxonomy" id="1284197"/>
    <lineage>
        <taxon>Eukaryota</taxon>
        <taxon>Fungi</taxon>
        <taxon>Dikarya</taxon>
        <taxon>Ascomycota</taxon>
        <taxon>Pezizomycotina</taxon>
        <taxon>Orbiliomycetes</taxon>
        <taxon>Orbiliales</taxon>
        <taxon>Orbiliaceae</taxon>
        <taxon>Dactylellina</taxon>
    </lineage>
</organism>
<evidence type="ECO:0000256" key="1">
    <source>
        <dbReference type="ARBA" id="ARBA00004123"/>
    </source>
</evidence>
<dbReference type="Pfam" id="PF04042">
    <property type="entry name" value="DNA_pol_E_B"/>
    <property type="match status" value="1"/>
</dbReference>
<evidence type="ECO:0000256" key="6">
    <source>
        <dbReference type="ARBA" id="ARBA00022705"/>
    </source>
</evidence>
<dbReference type="GO" id="GO:0020037">
    <property type="term" value="F:heme binding"/>
    <property type="evidence" value="ECO:0007669"/>
    <property type="project" value="InterPro"/>
</dbReference>
<dbReference type="InterPro" id="IPR040663">
    <property type="entry name" value="DNA_pol_D_N"/>
</dbReference>
<dbReference type="FunFam" id="3.60.21.50:FF:000002">
    <property type="entry name" value="DNA polymerase delta small subunit"/>
    <property type="match status" value="1"/>
</dbReference>
<evidence type="ECO:0000256" key="12">
    <source>
        <dbReference type="PIRSR" id="PIRSR602401-1"/>
    </source>
</evidence>
<dbReference type="AlphaFoldDB" id="S8C5U6"/>
<dbReference type="GO" id="GO:1902969">
    <property type="term" value="P:mitotic DNA replication"/>
    <property type="evidence" value="ECO:0007669"/>
    <property type="project" value="UniProtKB-ARBA"/>
</dbReference>
<dbReference type="OrthoDB" id="3763at2759"/>
<reference evidence="16" key="2">
    <citation type="submission" date="2013-04" db="EMBL/GenBank/DDBJ databases">
        <title>Genomic mechanisms accounting for the adaptation to parasitism in nematode-trapping fungi.</title>
        <authorList>
            <person name="Ahren D.G."/>
        </authorList>
    </citation>
    <scope>NUCLEOTIDE SEQUENCE [LARGE SCALE GENOMIC DNA]</scope>
    <source>
        <strain evidence="16">CBS 200.50</strain>
    </source>
</reference>
<keyword evidence="9 12" id="KW-0408">Iron</keyword>